<dbReference type="AlphaFoldDB" id="A0A9R1WWA3"/>
<evidence type="ECO:0000259" key="8">
    <source>
        <dbReference type="Pfam" id="PF13839"/>
    </source>
</evidence>
<evidence type="ECO:0000256" key="3">
    <source>
        <dbReference type="ARBA" id="ARBA00022692"/>
    </source>
</evidence>
<evidence type="ECO:0000313" key="10">
    <source>
        <dbReference type="EMBL" id="KAJ0188919.1"/>
    </source>
</evidence>
<evidence type="ECO:0008006" key="12">
    <source>
        <dbReference type="Google" id="ProtNLM"/>
    </source>
</evidence>
<evidence type="ECO:0000256" key="1">
    <source>
        <dbReference type="ARBA" id="ARBA00004167"/>
    </source>
</evidence>
<evidence type="ECO:0000259" key="9">
    <source>
        <dbReference type="Pfam" id="PF14416"/>
    </source>
</evidence>
<keyword evidence="11" id="KW-1185">Reference proteome</keyword>
<dbReference type="Pfam" id="PF14416">
    <property type="entry name" value="PMR5N"/>
    <property type="match status" value="1"/>
</dbReference>
<organism evidence="10 11">
    <name type="scientific">Lactuca sativa</name>
    <name type="common">Garden lettuce</name>
    <dbReference type="NCBI Taxonomy" id="4236"/>
    <lineage>
        <taxon>Eukaryota</taxon>
        <taxon>Viridiplantae</taxon>
        <taxon>Streptophyta</taxon>
        <taxon>Embryophyta</taxon>
        <taxon>Tracheophyta</taxon>
        <taxon>Spermatophyta</taxon>
        <taxon>Magnoliopsida</taxon>
        <taxon>eudicotyledons</taxon>
        <taxon>Gunneridae</taxon>
        <taxon>Pentapetalae</taxon>
        <taxon>asterids</taxon>
        <taxon>campanulids</taxon>
        <taxon>Asterales</taxon>
        <taxon>Asteraceae</taxon>
        <taxon>Cichorioideae</taxon>
        <taxon>Cichorieae</taxon>
        <taxon>Lactucinae</taxon>
        <taxon>Lactuca</taxon>
    </lineage>
</organism>
<evidence type="ECO:0000256" key="7">
    <source>
        <dbReference type="SAM" id="Phobius"/>
    </source>
</evidence>
<feature type="domain" description="Trichome birefringence-like C-terminal" evidence="8">
    <location>
        <begin position="152"/>
        <end position="198"/>
    </location>
</feature>
<dbReference type="PANTHER" id="PTHR32285">
    <property type="entry name" value="PROTEIN TRICHOME BIREFRINGENCE-LIKE 9-RELATED"/>
    <property type="match status" value="1"/>
</dbReference>
<feature type="domain" description="Trichome birefringence-like C-terminal" evidence="8">
    <location>
        <begin position="245"/>
        <end position="481"/>
    </location>
</feature>
<comment type="caution">
    <text evidence="10">The sequence shown here is derived from an EMBL/GenBank/DDBJ whole genome shotgun (WGS) entry which is preliminary data.</text>
</comment>
<evidence type="ECO:0000256" key="2">
    <source>
        <dbReference type="ARBA" id="ARBA00007727"/>
    </source>
</evidence>
<sequence length="492" mass="56848">MGKKHYSVGLWDIKTMFKCSVVMFLIGGLVTLSFYYRNNNQEAINSKDKVTLSTMTTSKITNDDENTNRITITKTNKRVFDHQRRLKLAPLSLTDTCDLFSGRWVHDNNSHYPLYKEDECPYLLGDLACLTYGRKDSKYQQWRWQPHGCDFPRFDGKAIVERLKGKRLLFIGDSVNRNQWDSMMCMLHSSIPGKKKVSLGGTLNNTLYTFRAIVSPKFPFAPSALLHLLPQKSFFSFKLCDQLVIDTTQDYNISIDYYWAPMLVESNGDDPSNHRLDHRIIRIKAIEKHARHWVDADILVFNTYLWWKLPIIKLLKSPGSLLGGPNQVYDEIDNLRAYKKVLETWSKWVHIHIDPAKTKMFFMGLTATHSRAKDWGGKKHGSCYNETEPVMEDGFWESGTNQQMLQILESLLSKLKAKGVNVQLINITQLTQYRKDAHPSVHRKLWSPLTDAQKKNPESVSDCTHWCLPGVPDIWNELLLAYIFPINPPTNK</sequence>
<dbReference type="Pfam" id="PF13839">
    <property type="entry name" value="PC-Esterase"/>
    <property type="match status" value="2"/>
</dbReference>
<dbReference type="PANTHER" id="PTHR32285:SF286">
    <property type="entry name" value="PMR5 DOMAIN, PC-ESTERASE, PROTEIN TRICHOME BIREFRINGENCE-LIKE 34"/>
    <property type="match status" value="1"/>
</dbReference>
<accession>A0A9R1WWA3</accession>
<dbReference type="GO" id="GO:0016020">
    <property type="term" value="C:membrane"/>
    <property type="evidence" value="ECO:0007669"/>
    <property type="project" value="UniProtKB-SubCell"/>
</dbReference>
<evidence type="ECO:0000313" key="11">
    <source>
        <dbReference type="Proteomes" id="UP000235145"/>
    </source>
</evidence>
<evidence type="ECO:0000256" key="4">
    <source>
        <dbReference type="ARBA" id="ARBA00022968"/>
    </source>
</evidence>
<evidence type="ECO:0000256" key="6">
    <source>
        <dbReference type="ARBA" id="ARBA00023136"/>
    </source>
</evidence>
<dbReference type="InterPro" id="IPR026057">
    <property type="entry name" value="TBL_C"/>
</dbReference>
<dbReference type="Proteomes" id="UP000235145">
    <property type="component" value="Unassembled WGS sequence"/>
</dbReference>
<dbReference type="GO" id="GO:0005794">
    <property type="term" value="C:Golgi apparatus"/>
    <property type="evidence" value="ECO:0000318"/>
    <property type="project" value="GO_Central"/>
</dbReference>
<dbReference type="InterPro" id="IPR029962">
    <property type="entry name" value="TBL"/>
</dbReference>
<keyword evidence="3 7" id="KW-0812">Transmembrane</keyword>
<keyword evidence="4" id="KW-0735">Signal-anchor</keyword>
<protein>
    <recommendedName>
        <fullName evidence="12">Trichome birefringence-like N-terminal domain-containing protein</fullName>
    </recommendedName>
</protein>
<proteinExistence type="inferred from homology"/>
<reference evidence="10 11" key="1">
    <citation type="journal article" date="2017" name="Nat. Commun.">
        <title>Genome assembly with in vitro proximity ligation data and whole-genome triplication in lettuce.</title>
        <authorList>
            <person name="Reyes-Chin-Wo S."/>
            <person name="Wang Z."/>
            <person name="Yang X."/>
            <person name="Kozik A."/>
            <person name="Arikit S."/>
            <person name="Song C."/>
            <person name="Xia L."/>
            <person name="Froenicke L."/>
            <person name="Lavelle D.O."/>
            <person name="Truco M.J."/>
            <person name="Xia R."/>
            <person name="Zhu S."/>
            <person name="Xu C."/>
            <person name="Xu H."/>
            <person name="Xu X."/>
            <person name="Cox K."/>
            <person name="Korf I."/>
            <person name="Meyers B.C."/>
            <person name="Michelmore R.W."/>
        </authorList>
    </citation>
    <scope>NUCLEOTIDE SEQUENCE [LARGE SCALE GENOMIC DNA]</scope>
    <source>
        <strain evidence="11">cv. Salinas</strain>
        <tissue evidence="10">Seedlings</tissue>
    </source>
</reference>
<name>A0A9R1WWA3_LACSA</name>
<dbReference type="InterPro" id="IPR025846">
    <property type="entry name" value="TBL_N"/>
</dbReference>
<feature type="domain" description="Trichome birefringence-like N-terminal" evidence="9">
    <location>
        <begin position="96"/>
        <end position="150"/>
    </location>
</feature>
<gene>
    <name evidence="10" type="ORF">LSAT_V11C900469580</name>
</gene>
<comment type="similarity">
    <text evidence="2">Belongs to the PC-esterase family. TBL subfamily.</text>
</comment>
<evidence type="ECO:0000256" key="5">
    <source>
        <dbReference type="ARBA" id="ARBA00022989"/>
    </source>
</evidence>
<dbReference type="EMBL" id="NBSK02000009">
    <property type="protein sequence ID" value="KAJ0188919.1"/>
    <property type="molecule type" value="Genomic_DNA"/>
</dbReference>
<keyword evidence="5 7" id="KW-1133">Transmembrane helix</keyword>
<feature type="transmembrane region" description="Helical" evidence="7">
    <location>
        <begin position="16"/>
        <end position="36"/>
    </location>
</feature>
<keyword evidence="6 7" id="KW-0472">Membrane</keyword>
<comment type="subcellular location">
    <subcellularLocation>
        <location evidence="1">Membrane</location>
        <topology evidence="1">Single-pass membrane protein</topology>
    </subcellularLocation>
</comment>
<dbReference type="GO" id="GO:0016413">
    <property type="term" value="F:O-acetyltransferase activity"/>
    <property type="evidence" value="ECO:0000318"/>
    <property type="project" value="GO_Central"/>
</dbReference>